<evidence type="ECO:0000313" key="1">
    <source>
        <dbReference type="EMBL" id="KAF5801289.1"/>
    </source>
</evidence>
<organism evidence="1 2">
    <name type="scientific">Helianthus annuus</name>
    <name type="common">Common sunflower</name>
    <dbReference type="NCBI Taxonomy" id="4232"/>
    <lineage>
        <taxon>Eukaryota</taxon>
        <taxon>Viridiplantae</taxon>
        <taxon>Streptophyta</taxon>
        <taxon>Embryophyta</taxon>
        <taxon>Tracheophyta</taxon>
        <taxon>Spermatophyta</taxon>
        <taxon>Magnoliopsida</taxon>
        <taxon>eudicotyledons</taxon>
        <taxon>Gunneridae</taxon>
        <taxon>Pentapetalae</taxon>
        <taxon>asterids</taxon>
        <taxon>campanulids</taxon>
        <taxon>Asterales</taxon>
        <taxon>Asteraceae</taxon>
        <taxon>Asteroideae</taxon>
        <taxon>Heliantheae alliance</taxon>
        <taxon>Heliantheae</taxon>
        <taxon>Helianthus</taxon>
    </lineage>
</organism>
<dbReference type="Gramene" id="mRNA:HanXRQr2_Chr06g0246391">
    <property type="protein sequence ID" value="CDS:HanXRQr2_Chr06g0246391.1"/>
    <property type="gene ID" value="HanXRQr2_Chr06g0246391"/>
</dbReference>
<keyword evidence="2" id="KW-1185">Reference proteome</keyword>
<reference evidence="1" key="1">
    <citation type="journal article" date="2017" name="Nature">
        <title>The sunflower genome provides insights into oil metabolism, flowering and Asterid evolution.</title>
        <authorList>
            <person name="Badouin H."/>
            <person name="Gouzy J."/>
            <person name="Grassa C.J."/>
            <person name="Murat F."/>
            <person name="Staton S.E."/>
            <person name="Cottret L."/>
            <person name="Lelandais-Briere C."/>
            <person name="Owens G.L."/>
            <person name="Carrere S."/>
            <person name="Mayjonade B."/>
            <person name="Legrand L."/>
            <person name="Gill N."/>
            <person name="Kane N.C."/>
            <person name="Bowers J.E."/>
            <person name="Hubner S."/>
            <person name="Bellec A."/>
            <person name="Berard A."/>
            <person name="Berges H."/>
            <person name="Blanchet N."/>
            <person name="Boniface M.C."/>
            <person name="Brunel D."/>
            <person name="Catrice O."/>
            <person name="Chaidir N."/>
            <person name="Claudel C."/>
            <person name="Donnadieu C."/>
            <person name="Faraut T."/>
            <person name="Fievet G."/>
            <person name="Helmstetter N."/>
            <person name="King M."/>
            <person name="Knapp S.J."/>
            <person name="Lai Z."/>
            <person name="Le Paslier M.C."/>
            <person name="Lippi Y."/>
            <person name="Lorenzon L."/>
            <person name="Mandel J.R."/>
            <person name="Marage G."/>
            <person name="Marchand G."/>
            <person name="Marquand E."/>
            <person name="Bret-Mestries E."/>
            <person name="Morien E."/>
            <person name="Nambeesan S."/>
            <person name="Nguyen T."/>
            <person name="Pegot-Espagnet P."/>
            <person name="Pouilly N."/>
            <person name="Raftis F."/>
            <person name="Sallet E."/>
            <person name="Schiex T."/>
            <person name="Thomas J."/>
            <person name="Vandecasteele C."/>
            <person name="Vares D."/>
            <person name="Vear F."/>
            <person name="Vautrin S."/>
            <person name="Crespi M."/>
            <person name="Mangin B."/>
            <person name="Burke J.M."/>
            <person name="Salse J."/>
            <person name="Munos S."/>
            <person name="Vincourt P."/>
            <person name="Rieseberg L.H."/>
            <person name="Langlade N.B."/>
        </authorList>
    </citation>
    <scope>NUCLEOTIDE SEQUENCE</scope>
    <source>
        <tissue evidence="1">Leaves</tissue>
    </source>
</reference>
<name>A0A9K3NIB1_HELAN</name>
<sequence length="100" mass="11633">MFTLARALITTPPRVVTCKRIKQTGFVRLEMNVEKSKDIWFDQIQLESCSSILFLFEMSIISSLLSSVNYLWTPTTTLLLQEMEPLLHAQWPLRSVQCIR</sequence>
<evidence type="ECO:0000313" key="2">
    <source>
        <dbReference type="Proteomes" id="UP000215914"/>
    </source>
</evidence>
<dbReference type="EMBL" id="MNCJ02000321">
    <property type="protein sequence ID" value="KAF5801289.1"/>
    <property type="molecule type" value="Genomic_DNA"/>
</dbReference>
<dbReference type="Proteomes" id="UP000215914">
    <property type="component" value="Unassembled WGS sequence"/>
</dbReference>
<dbReference type="AlphaFoldDB" id="A0A9K3NIB1"/>
<proteinExistence type="predicted"/>
<gene>
    <name evidence="1" type="ORF">HanXRQr2_Chr06g0246391</name>
</gene>
<reference evidence="1" key="2">
    <citation type="submission" date="2020-06" db="EMBL/GenBank/DDBJ databases">
        <title>Helianthus annuus Genome sequencing and assembly Release 2.</title>
        <authorList>
            <person name="Gouzy J."/>
            <person name="Langlade N."/>
            <person name="Munos S."/>
        </authorList>
    </citation>
    <scope>NUCLEOTIDE SEQUENCE</scope>
    <source>
        <tissue evidence="1">Leaves</tissue>
    </source>
</reference>
<protein>
    <submittedName>
        <fullName evidence="1">Uncharacterized protein</fullName>
    </submittedName>
</protein>
<accession>A0A9K3NIB1</accession>
<comment type="caution">
    <text evidence="1">The sequence shown here is derived from an EMBL/GenBank/DDBJ whole genome shotgun (WGS) entry which is preliminary data.</text>
</comment>